<evidence type="ECO:0000259" key="6">
    <source>
        <dbReference type="PROSITE" id="PS50089"/>
    </source>
</evidence>
<dbReference type="InterPro" id="IPR013083">
    <property type="entry name" value="Znf_RING/FYVE/PHD"/>
</dbReference>
<dbReference type="InterPro" id="IPR001841">
    <property type="entry name" value="Znf_RING"/>
</dbReference>
<proteinExistence type="predicted"/>
<feature type="region of interest" description="Disordered" evidence="5">
    <location>
        <begin position="1"/>
        <end position="20"/>
    </location>
</feature>
<feature type="region of interest" description="Disordered" evidence="5">
    <location>
        <begin position="100"/>
        <end position="119"/>
    </location>
</feature>
<feature type="compositionally biased region" description="Polar residues" evidence="5">
    <location>
        <begin position="100"/>
        <end position="113"/>
    </location>
</feature>
<keyword evidence="3" id="KW-0862">Zinc</keyword>
<dbReference type="CDD" id="cd16448">
    <property type="entry name" value="RING-H2"/>
    <property type="match status" value="1"/>
</dbReference>
<gene>
    <name evidence="7" type="primary">AlNc14C62G4493</name>
    <name evidence="7" type="ORF">ALNC14_051790</name>
</gene>
<dbReference type="PROSITE" id="PS50089">
    <property type="entry name" value="ZF_RING_2"/>
    <property type="match status" value="1"/>
</dbReference>
<keyword evidence="2 4" id="KW-0863">Zinc-finger</keyword>
<organism evidence="7">
    <name type="scientific">Albugo laibachii Nc14</name>
    <dbReference type="NCBI Taxonomy" id="890382"/>
    <lineage>
        <taxon>Eukaryota</taxon>
        <taxon>Sar</taxon>
        <taxon>Stramenopiles</taxon>
        <taxon>Oomycota</taxon>
        <taxon>Peronosporomycetes</taxon>
        <taxon>Albuginales</taxon>
        <taxon>Albuginaceae</taxon>
        <taxon>Albugo</taxon>
    </lineage>
</organism>
<feature type="domain" description="RING-type" evidence="6">
    <location>
        <begin position="46"/>
        <end position="83"/>
    </location>
</feature>
<evidence type="ECO:0000256" key="2">
    <source>
        <dbReference type="ARBA" id="ARBA00022771"/>
    </source>
</evidence>
<protein>
    <submittedName>
        <fullName evidence="7">Uncharacterized protein AlNc14C62G4493</fullName>
    </submittedName>
</protein>
<accession>F0WCW5</accession>
<keyword evidence="1" id="KW-0479">Metal-binding</keyword>
<dbReference type="Pfam" id="PF00097">
    <property type="entry name" value="zf-C3HC4"/>
    <property type="match status" value="1"/>
</dbReference>
<dbReference type="PANTHER" id="PTHR35213">
    <property type="entry name" value="RING-TYPE DOMAIN-CONTAINING PROTEIN-RELATED"/>
    <property type="match status" value="1"/>
</dbReference>
<name>F0WCW5_9STRA</name>
<evidence type="ECO:0000256" key="4">
    <source>
        <dbReference type="PROSITE-ProRule" id="PRU00175"/>
    </source>
</evidence>
<dbReference type="SMART" id="SM00184">
    <property type="entry name" value="RING"/>
    <property type="match status" value="1"/>
</dbReference>
<dbReference type="AlphaFoldDB" id="F0WCW5"/>
<reference evidence="7" key="2">
    <citation type="submission" date="2011-02" db="EMBL/GenBank/DDBJ databases">
        <authorList>
            <person name="MacLean D."/>
        </authorList>
    </citation>
    <scope>NUCLEOTIDE SEQUENCE</scope>
</reference>
<dbReference type="GO" id="GO:0008270">
    <property type="term" value="F:zinc ion binding"/>
    <property type="evidence" value="ECO:0007669"/>
    <property type="project" value="UniProtKB-KW"/>
</dbReference>
<evidence type="ECO:0000256" key="3">
    <source>
        <dbReference type="ARBA" id="ARBA00022833"/>
    </source>
</evidence>
<dbReference type="PANTHER" id="PTHR35213:SF5">
    <property type="entry name" value="RING-TYPE DOMAIN-CONTAINING PROTEIN"/>
    <property type="match status" value="1"/>
</dbReference>
<dbReference type="EMBL" id="FR824107">
    <property type="protein sequence ID" value="CCA19036.1"/>
    <property type="molecule type" value="Genomic_DNA"/>
</dbReference>
<dbReference type="SUPFAM" id="SSF57850">
    <property type="entry name" value="RING/U-box"/>
    <property type="match status" value="1"/>
</dbReference>
<reference evidence="7" key="1">
    <citation type="journal article" date="2011" name="PLoS Biol.">
        <title>Gene gain and loss during evolution of obligate parasitism in the white rust pathogen of Arabidopsis thaliana.</title>
        <authorList>
            <person name="Kemen E."/>
            <person name="Gardiner A."/>
            <person name="Schultz-Larsen T."/>
            <person name="Kemen A.C."/>
            <person name="Balmuth A.L."/>
            <person name="Robert-Seilaniantz A."/>
            <person name="Bailey K."/>
            <person name="Holub E."/>
            <person name="Studholme D.J."/>
            <person name="Maclean D."/>
            <person name="Jones J.D."/>
        </authorList>
    </citation>
    <scope>NUCLEOTIDE SEQUENCE</scope>
</reference>
<evidence type="ECO:0000313" key="7">
    <source>
        <dbReference type="EMBL" id="CCA19036.1"/>
    </source>
</evidence>
<evidence type="ECO:0000256" key="5">
    <source>
        <dbReference type="SAM" id="MobiDB-lite"/>
    </source>
</evidence>
<dbReference type="HOGENOM" id="CLU_437097_0_0_1"/>
<sequence length="626" mass="70720">MIDSSERDRVPSRHNVHDRNRSLQSIYIPPSNIHFPATCTTPDYPCTMCHTSPSDTILEPCHHLFHFVCLDSLRMKEKLCPACLSPIKCMSDLILPERYSPSSNASQNSTTPAHHNIRPYPKIVSPTRKGIRKGKWTAEESAYCDRLIEEFKNGKLPLAEGTTLRAFLSRLLQCDPMRISKKYTGDQCIGKIVFRRRERPISEEEMQMIREDLAKLEKTYLEREESNHRRREKRLESESNRDWHRCVMRRAFSTDSNESEGVPCDDMEAGRPQSVANSIQEAPRTFHLASKRSFHEITNLNDHERSALSNRDRLAIDNDAVTRKQKMTLEREYLVPPTFPRNLSDPCHHPVLSIKAMEAEVSSPSKTCATEGCIPRIHSLEQLSYLLEEHIPQSPLSKREKIASISRSQYSNSEETPHWEEYPTTLSQNSKPFRNLSGIFPRIPSLDDIQRITTDTITWDSQSPRFKSDTNGVNRIPSLERLASLEKLCRVSSSDFLARIGSSDHFPPNSIQSCGSFGNLSSLASGNSMPRNSSIEDILSLIASSESGTMQVGSSTAAVCDPWASMLGLLPNASSEVSKRTGPGYSNLKDFRMDANNEITAATLLSLDKQRNFDTEESAEKLNVAF</sequence>
<dbReference type="InterPro" id="IPR018957">
    <property type="entry name" value="Znf_C3HC4_RING-type"/>
</dbReference>
<evidence type="ECO:0000256" key="1">
    <source>
        <dbReference type="ARBA" id="ARBA00022723"/>
    </source>
</evidence>
<dbReference type="Gene3D" id="3.30.40.10">
    <property type="entry name" value="Zinc/RING finger domain, C3HC4 (zinc finger)"/>
    <property type="match status" value="1"/>
</dbReference>